<name>A0A182X1Z0_ANOQN</name>
<evidence type="ECO:0000256" key="2">
    <source>
        <dbReference type="ARBA" id="ARBA00022692"/>
    </source>
</evidence>
<accession>A0A182X1Z0</accession>
<reference evidence="9" key="1">
    <citation type="submission" date="2020-05" db="UniProtKB">
        <authorList>
            <consortium name="EnsemblMetazoa"/>
        </authorList>
    </citation>
    <scope>IDENTIFICATION</scope>
    <source>
        <strain evidence="9">SANGQUA</strain>
    </source>
</reference>
<organism evidence="9 10">
    <name type="scientific">Anopheles quadriannulatus</name>
    <name type="common">Mosquito</name>
    <dbReference type="NCBI Taxonomy" id="34691"/>
    <lineage>
        <taxon>Eukaryota</taxon>
        <taxon>Metazoa</taxon>
        <taxon>Ecdysozoa</taxon>
        <taxon>Arthropoda</taxon>
        <taxon>Hexapoda</taxon>
        <taxon>Insecta</taxon>
        <taxon>Pterygota</taxon>
        <taxon>Neoptera</taxon>
        <taxon>Endopterygota</taxon>
        <taxon>Diptera</taxon>
        <taxon>Nematocera</taxon>
        <taxon>Culicoidea</taxon>
        <taxon>Culicidae</taxon>
        <taxon>Anophelinae</taxon>
        <taxon>Anopheles</taxon>
    </lineage>
</organism>
<proteinExistence type="inferred from homology"/>
<dbReference type="Proteomes" id="UP000076407">
    <property type="component" value="Unassembled WGS sequence"/>
</dbReference>
<dbReference type="PANTHER" id="PTHR16950:SF16">
    <property type="entry name" value="ZINC TRANSPORTER ZIP13"/>
    <property type="match status" value="1"/>
</dbReference>
<feature type="region of interest" description="Disordered" evidence="6">
    <location>
        <begin position="741"/>
        <end position="765"/>
    </location>
</feature>
<dbReference type="GO" id="GO:0006882">
    <property type="term" value="P:intracellular zinc ion homeostasis"/>
    <property type="evidence" value="ECO:0007669"/>
    <property type="project" value="TreeGrafter"/>
</dbReference>
<evidence type="ECO:0000313" key="10">
    <source>
        <dbReference type="Proteomes" id="UP000076407"/>
    </source>
</evidence>
<keyword evidence="2 7" id="KW-0812">Transmembrane</keyword>
<evidence type="ECO:0000256" key="3">
    <source>
        <dbReference type="ARBA" id="ARBA00022989"/>
    </source>
</evidence>
<keyword evidence="10" id="KW-1185">Reference proteome</keyword>
<feature type="region of interest" description="Disordered" evidence="6">
    <location>
        <begin position="597"/>
        <end position="659"/>
    </location>
</feature>
<dbReference type="EnsemblMetazoa" id="AQUA003809-RA">
    <property type="protein sequence ID" value="AQUA003809-PA"/>
    <property type="gene ID" value="AQUA003809"/>
</dbReference>
<dbReference type="GO" id="GO:0005385">
    <property type="term" value="F:zinc ion transmembrane transporter activity"/>
    <property type="evidence" value="ECO:0007669"/>
    <property type="project" value="TreeGrafter"/>
</dbReference>
<sequence>MATMMNVTSSFLDETLVYLYREMNHFVPEFIVSFGYVPWVFSLLGSALIGLSGILPMFIIPDPAKGGKESELSDPAESKTLKLLLSFAVGGLLGDVFLHLLPETWEHEIAAGPTADGHPSLRSGLWVLGGLLLFTMVEKIFSGYANVDEKNPQPKCVEIATCLLRRSGGKLPEGFVGCGGDGKGSCDIEDVPNGCFLAGNGAGGDSARDEAGHKKVAGYLNLLANSIDNFTHGLAVAGSFLVSLQHGLLATFAILLHEIPHEVGDFAILLRSGFSRWDAAKAQLLTAGAGLLGALVAIGGSGATTALEAKTSWIAPFTAGGFLHIALVTVLPDLLDESSPWESFKQFAALLLGIGLMARECLPHTTMLLIDRSQAILGLLILCCGSAAIAQEMSISEELETCSMLDRPVLVREFGADGADDFFGKITVLYNVAPPKPVQTPRIFADRDPIFYNKIDYREQIKYYYNLYQAFHSQPEYRNDVRFLLSASLHRVPYELEEYDFATFLTAVQTLAGEYNLTTYPNRLNENRTFALFGLREFQVYVIDRCSRVSYIIQPPWSLIQYAYVKAAVLSTFYDRPCGKCELENFLNSTLTDGEKLSDVKADPTKDAKPYDDGSDEFSNPAEEEEDHDGGVRAYSEEEDDDDESDTDGNGRTVDEYKADSDPFANLSLTEPEVNVSLRIILPVLHIHVPPAENDTGNTTTGGDYKLHEYIVLNTAHDSEDHWQHPTKEETNVEELSLPPAAVNSSTSTPVSSEPDFTNGTSAREDKIRIGGTDWSTQELGMILNASSVLYDRKEQRLFERLQRYNLTGRGGQYDEVAEISVSNRYDAWNRRRLPPKVDPTRNNRRSQIKKHYARLIPWLNWTFGRAIPPATGRQPNSGSSN</sequence>
<keyword evidence="3 7" id="KW-1133">Transmembrane helix</keyword>
<comment type="subcellular location">
    <subcellularLocation>
        <location evidence="1">Membrane</location>
        <topology evidence="1">Multi-pass membrane protein</topology>
    </subcellularLocation>
</comment>
<dbReference type="Pfam" id="PF02535">
    <property type="entry name" value="Zip"/>
    <property type="match status" value="1"/>
</dbReference>
<evidence type="ECO:0000256" key="5">
    <source>
        <dbReference type="ARBA" id="ARBA00038485"/>
    </source>
</evidence>
<evidence type="ECO:0000313" key="9">
    <source>
        <dbReference type="EnsemblMetazoa" id="AQUA003809-PA"/>
    </source>
</evidence>
<dbReference type="GO" id="GO:0016020">
    <property type="term" value="C:membrane"/>
    <property type="evidence" value="ECO:0007669"/>
    <property type="project" value="UniProtKB-SubCell"/>
</dbReference>
<feature type="compositionally biased region" description="Acidic residues" evidence="6">
    <location>
        <begin position="637"/>
        <end position="647"/>
    </location>
</feature>
<feature type="compositionally biased region" description="Polar residues" evidence="6">
    <location>
        <begin position="743"/>
        <end position="762"/>
    </location>
</feature>
<feature type="transmembrane region" description="Helical" evidence="7">
    <location>
        <begin position="36"/>
        <end position="60"/>
    </location>
</feature>
<comment type="similarity">
    <text evidence="5">Belongs to the ZIP transporter (TC 2.A.5) family. KE4/Catsup subfamily.</text>
</comment>
<feature type="domain" description="Selenoprotein P N-terminal" evidence="8">
    <location>
        <begin position="541"/>
        <end position="644"/>
    </location>
</feature>
<dbReference type="InterPro" id="IPR003689">
    <property type="entry name" value="ZIP"/>
</dbReference>
<evidence type="ECO:0000259" key="8">
    <source>
        <dbReference type="Pfam" id="PF04592"/>
    </source>
</evidence>
<keyword evidence="4 7" id="KW-0472">Membrane</keyword>
<evidence type="ECO:0000256" key="1">
    <source>
        <dbReference type="ARBA" id="ARBA00004141"/>
    </source>
</evidence>
<evidence type="ECO:0000256" key="7">
    <source>
        <dbReference type="SAM" id="Phobius"/>
    </source>
</evidence>
<dbReference type="InterPro" id="IPR007671">
    <property type="entry name" value="Selenoprotein-P_N"/>
</dbReference>
<protein>
    <recommendedName>
        <fullName evidence="8">Selenoprotein P N-terminal domain-containing protein</fullName>
    </recommendedName>
</protein>
<evidence type="ECO:0000256" key="6">
    <source>
        <dbReference type="SAM" id="MobiDB-lite"/>
    </source>
</evidence>
<dbReference type="Pfam" id="PF04592">
    <property type="entry name" value="SelP_N"/>
    <property type="match status" value="1"/>
</dbReference>
<dbReference type="AlphaFoldDB" id="A0A182X1Z0"/>
<dbReference type="VEuPathDB" id="VectorBase:AQUA003809"/>
<dbReference type="STRING" id="34691.A0A182X1Z0"/>
<evidence type="ECO:0000256" key="4">
    <source>
        <dbReference type="ARBA" id="ARBA00023136"/>
    </source>
</evidence>
<dbReference type="PANTHER" id="PTHR16950">
    <property type="entry name" value="ZINC TRANSPORTER SLC39A7 HISTIDINE-RICH MEMBRANE PROTEIN KE4"/>
    <property type="match status" value="1"/>
</dbReference>
<feature type="compositionally biased region" description="Basic and acidic residues" evidence="6">
    <location>
        <begin position="597"/>
        <end position="612"/>
    </location>
</feature>